<keyword evidence="3" id="KW-1185">Reference proteome</keyword>
<evidence type="ECO:0000313" key="2">
    <source>
        <dbReference type="EMBL" id="EWM23101.1"/>
    </source>
</evidence>
<reference evidence="2 3" key="1">
    <citation type="journal article" date="2014" name="Mol. Plant">
        <title>Chromosome Scale Genome Assembly and Transcriptome Profiling of Nannochloropsis gaditana in Nitrogen Depletion.</title>
        <authorList>
            <person name="Corteggiani Carpinelli E."/>
            <person name="Telatin A."/>
            <person name="Vitulo N."/>
            <person name="Forcato C."/>
            <person name="D'Angelo M."/>
            <person name="Schiavon R."/>
            <person name="Vezzi A."/>
            <person name="Giacometti G.M."/>
            <person name="Morosinotto T."/>
            <person name="Valle G."/>
        </authorList>
    </citation>
    <scope>NUCLEOTIDE SEQUENCE [LARGE SCALE GENOMIC DNA]</scope>
    <source>
        <strain evidence="2 3">B-31</strain>
    </source>
</reference>
<protein>
    <submittedName>
        <fullName evidence="2">Uncharacterized protein</fullName>
    </submittedName>
</protein>
<accession>W7TRG7</accession>
<gene>
    <name evidence="2" type="ORF">Naga_101567g2</name>
</gene>
<sequence length="136" mass="15318">MFHRSHRPPPQFLHVPLRGGLQERDHRLLPDSAGREGSLPFRARREDGFGAGHGLRQVLQGEAPCQDYRDSPVSSREDDKGGWRWGGGAAYGEWRKEGREEGREEEAAVPPGKRRRKRGAGVEVMGKEGKPRQWDG</sequence>
<feature type="compositionally biased region" description="Basic and acidic residues" evidence="1">
    <location>
        <begin position="67"/>
        <end position="82"/>
    </location>
</feature>
<feature type="region of interest" description="Disordered" evidence="1">
    <location>
        <begin position="1"/>
        <end position="136"/>
    </location>
</feature>
<proteinExistence type="predicted"/>
<feature type="compositionally biased region" description="Basic and acidic residues" evidence="1">
    <location>
        <begin position="125"/>
        <end position="136"/>
    </location>
</feature>
<evidence type="ECO:0000313" key="3">
    <source>
        <dbReference type="Proteomes" id="UP000019335"/>
    </source>
</evidence>
<feature type="compositionally biased region" description="Basic and acidic residues" evidence="1">
    <location>
        <begin position="93"/>
        <end position="106"/>
    </location>
</feature>
<dbReference type="AlphaFoldDB" id="W7TRG7"/>
<name>W7TRG7_9STRA</name>
<organism evidence="2 3">
    <name type="scientific">Nannochloropsis gaditana</name>
    <dbReference type="NCBI Taxonomy" id="72520"/>
    <lineage>
        <taxon>Eukaryota</taxon>
        <taxon>Sar</taxon>
        <taxon>Stramenopiles</taxon>
        <taxon>Ochrophyta</taxon>
        <taxon>Eustigmatophyceae</taxon>
        <taxon>Eustigmatales</taxon>
        <taxon>Monodopsidaceae</taxon>
        <taxon>Nannochloropsis</taxon>
    </lineage>
</organism>
<evidence type="ECO:0000256" key="1">
    <source>
        <dbReference type="SAM" id="MobiDB-lite"/>
    </source>
</evidence>
<dbReference type="EMBL" id="AZIL01001833">
    <property type="protein sequence ID" value="EWM23101.1"/>
    <property type="molecule type" value="Genomic_DNA"/>
</dbReference>
<comment type="caution">
    <text evidence="2">The sequence shown here is derived from an EMBL/GenBank/DDBJ whole genome shotgun (WGS) entry which is preliminary data.</text>
</comment>
<dbReference type="Proteomes" id="UP000019335">
    <property type="component" value="Chromosome 18"/>
</dbReference>